<accession>A0ABP0HIP7</accession>
<gene>
    <name evidence="2" type="ORF">CCMP2556_LOCUS1920</name>
</gene>
<proteinExistence type="predicted"/>
<feature type="transmembrane region" description="Helical" evidence="1">
    <location>
        <begin position="80"/>
        <end position="99"/>
    </location>
</feature>
<evidence type="ECO:0000313" key="3">
    <source>
        <dbReference type="Proteomes" id="UP001642484"/>
    </source>
</evidence>
<keyword evidence="1" id="KW-1133">Transmembrane helix</keyword>
<evidence type="ECO:0008006" key="4">
    <source>
        <dbReference type="Google" id="ProtNLM"/>
    </source>
</evidence>
<organism evidence="2 3">
    <name type="scientific">Durusdinium trenchii</name>
    <dbReference type="NCBI Taxonomy" id="1381693"/>
    <lineage>
        <taxon>Eukaryota</taxon>
        <taxon>Sar</taxon>
        <taxon>Alveolata</taxon>
        <taxon>Dinophyceae</taxon>
        <taxon>Suessiales</taxon>
        <taxon>Symbiodiniaceae</taxon>
        <taxon>Durusdinium</taxon>
    </lineage>
</organism>
<evidence type="ECO:0000313" key="2">
    <source>
        <dbReference type="EMBL" id="CAK8990103.1"/>
    </source>
</evidence>
<reference evidence="2 3" key="1">
    <citation type="submission" date="2024-02" db="EMBL/GenBank/DDBJ databases">
        <authorList>
            <person name="Chen Y."/>
            <person name="Shah S."/>
            <person name="Dougan E. K."/>
            <person name="Thang M."/>
            <person name="Chan C."/>
        </authorList>
    </citation>
    <scope>NUCLEOTIDE SEQUENCE [LARGE SCALE GENOMIC DNA]</scope>
</reference>
<evidence type="ECO:0000256" key="1">
    <source>
        <dbReference type="SAM" id="Phobius"/>
    </source>
</evidence>
<feature type="transmembrane region" description="Helical" evidence="1">
    <location>
        <begin position="185"/>
        <end position="205"/>
    </location>
</feature>
<feature type="transmembrane region" description="Helical" evidence="1">
    <location>
        <begin position="249"/>
        <end position="270"/>
    </location>
</feature>
<name>A0ABP0HIP7_9DINO</name>
<keyword evidence="1" id="KW-0472">Membrane</keyword>
<sequence length="398" mass="45787">MPVPVPAPPGFAHVKHPISRERTRKTGISTFTRIWPRRGKNKRRGPNPRLKRYGLLRRMALLPFWVGALQYRLVMLVDSLAHSVLAILCGAELLGLDILRGRQSSVLARPLGSARRLASLVYDSCFGMAQLLCTLPRFFFSFPDEDMMTVFRRLAILQCCFGALLHYSSVVRWKTRSCEYRVPPLLILVAYFVLPWTNLCSFLLLVRPGDHQLGSRLMEFLILMTSAGLRVALFGRYGRPRMPRAPQSYLMRFGDAVVLGLAVYLLDAALLRNAWIERRKNWKFVFCLLLLALPLPFWRHLLRFFREERDGVKMPKAVKKERITREDVRAEIYGKLRPGVPVGADLPTDVTQKLRARRAFERSRGQREVARTVPKLPVVGFGSCLKRRPCFFWVQVEP</sequence>
<keyword evidence="3" id="KW-1185">Reference proteome</keyword>
<feature type="transmembrane region" description="Helical" evidence="1">
    <location>
        <begin position="154"/>
        <end position="173"/>
    </location>
</feature>
<feature type="transmembrane region" description="Helical" evidence="1">
    <location>
        <begin position="282"/>
        <end position="302"/>
    </location>
</feature>
<dbReference type="Proteomes" id="UP001642484">
    <property type="component" value="Unassembled WGS sequence"/>
</dbReference>
<dbReference type="EMBL" id="CAXAMN010000681">
    <property type="protein sequence ID" value="CAK8990103.1"/>
    <property type="molecule type" value="Genomic_DNA"/>
</dbReference>
<feature type="transmembrane region" description="Helical" evidence="1">
    <location>
        <begin position="120"/>
        <end position="142"/>
    </location>
</feature>
<keyword evidence="1" id="KW-0812">Transmembrane</keyword>
<comment type="caution">
    <text evidence="2">The sequence shown here is derived from an EMBL/GenBank/DDBJ whole genome shotgun (WGS) entry which is preliminary data.</text>
</comment>
<protein>
    <recommendedName>
        <fullName evidence="4">Transmembrane protein</fullName>
    </recommendedName>
</protein>